<keyword evidence="16" id="KW-1185">Reference proteome</keyword>
<evidence type="ECO:0000256" key="10">
    <source>
        <dbReference type="ARBA" id="ARBA00023237"/>
    </source>
</evidence>
<dbReference type="GO" id="GO:0006826">
    <property type="term" value="P:iron ion transport"/>
    <property type="evidence" value="ECO:0007669"/>
    <property type="project" value="UniProtKB-KW"/>
</dbReference>
<feature type="domain" description="TonB-dependent receptor plug" evidence="14">
    <location>
        <begin position="34"/>
        <end position="141"/>
    </location>
</feature>
<dbReference type="PANTHER" id="PTHR32552">
    <property type="entry name" value="FERRICHROME IRON RECEPTOR-RELATED"/>
    <property type="match status" value="1"/>
</dbReference>
<dbReference type="PANTHER" id="PTHR32552:SF81">
    <property type="entry name" value="TONB-DEPENDENT OUTER MEMBRANE RECEPTOR"/>
    <property type="match status" value="1"/>
</dbReference>
<keyword evidence="10 11" id="KW-0998">Cell outer membrane</keyword>
<proteinExistence type="inferred from homology"/>
<dbReference type="InterPro" id="IPR039426">
    <property type="entry name" value="TonB-dep_rcpt-like"/>
</dbReference>
<evidence type="ECO:0000256" key="6">
    <source>
        <dbReference type="ARBA" id="ARBA00023004"/>
    </source>
</evidence>
<dbReference type="Pfam" id="PF07715">
    <property type="entry name" value="Plug"/>
    <property type="match status" value="1"/>
</dbReference>
<name>A0A437J495_9SPHN</name>
<dbReference type="OrthoDB" id="9760333at2"/>
<evidence type="ECO:0000256" key="3">
    <source>
        <dbReference type="ARBA" id="ARBA00022452"/>
    </source>
</evidence>
<keyword evidence="6" id="KW-0408">Iron</keyword>
<evidence type="ECO:0000256" key="5">
    <source>
        <dbReference type="ARBA" id="ARBA00022692"/>
    </source>
</evidence>
<evidence type="ECO:0000256" key="8">
    <source>
        <dbReference type="ARBA" id="ARBA00023077"/>
    </source>
</evidence>
<dbReference type="InterPro" id="IPR012910">
    <property type="entry name" value="Plug_dom"/>
</dbReference>
<dbReference type="EMBL" id="RZUL01000007">
    <property type="protein sequence ID" value="RVT39496.1"/>
    <property type="molecule type" value="Genomic_DNA"/>
</dbReference>
<organism evidence="15 16">
    <name type="scientific">Sphingobium algorifonticola</name>
    <dbReference type="NCBI Taxonomy" id="2008318"/>
    <lineage>
        <taxon>Bacteria</taxon>
        <taxon>Pseudomonadati</taxon>
        <taxon>Pseudomonadota</taxon>
        <taxon>Alphaproteobacteria</taxon>
        <taxon>Sphingomonadales</taxon>
        <taxon>Sphingomonadaceae</taxon>
        <taxon>Sphingobium</taxon>
    </lineage>
</organism>
<dbReference type="SUPFAM" id="SSF56935">
    <property type="entry name" value="Porins"/>
    <property type="match status" value="1"/>
</dbReference>
<comment type="subcellular location">
    <subcellularLocation>
        <location evidence="1 11">Cell outer membrane</location>
        <topology evidence="1 11">Multi-pass membrane protein</topology>
    </subcellularLocation>
</comment>
<accession>A0A437J495</accession>
<keyword evidence="8 12" id="KW-0798">TonB box</keyword>
<reference evidence="15 16" key="1">
    <citation type="submission" date="2019-01" db="EMBL/GenBank/DDBJ databases">
        <authorList>
            <person name="Chen W.-M."/>
        </authorList>
    </citation>
    <scope>NUCLEOTIDE SEQUENCE [LARGE SCALE GENOMIC DNA]</scope>
    <source>
        <strain evidence="15 16">TLA-22</strain>
    </source>
</reference>
<evidence type="ECO:0000259" key="14">
    <source>
        <dbReference type="Pfam" id="PF07715"/>
    </source>
</evidence>
<sequence>MSATAYAQDSADDSDDADAKVIIVTAQKRSQNILDVPVAISAISQDTLQAAQIDRFTELTAVSPSLTITTSGNRNQNPIFLRGIGTFSFSTAAEPAVLVMIDDVPLLLPGQSIGNFADVARIEVLRGPQGTLFGKSASAGVISIVSQAPSKTLTGFVEASVTDDEEYRTQAAISGPIDANGGFRVSGFYNNFNGFLRNLQTGNMLGQEEAWGLRGRFDYTFGKVDVQLTADYSEFFDNGGDNTYRQVDRVRANGTPGNQQLNLTGITPGPTNRNVRINNEAVNDSKQLLLSSRISVDLDFATLTSITSLQNWKYLAQNDQDLQPTPDIFQDSTYDTTTVTQELRLTSPTDGDFDYIVGAYFADGETDRSFVRTATAPPLRQNWDSNAKIRNYAAFVQLGYDLSPKTLVSLGARVNRERIGVEFDDRRPGQQAIFRGADAETAFTGKLALQHFFDNGLMAFASIATGYKGQAYDISSGFNQRRADNPIRSESSVAYEIGLKGQAFDNMAQFQLIGFWTDYDDYQSQGINTELEVAQFELVNVGKLRTRGIELETTLNPAEGLTIFASGAYVDATIRQFPNSECYFGQTVEQGCVRNPASGLFSQDLAGAQLNNSPDFKFNLGFNFETPIASGVELVTNGNFTWQDDIFFDLRGNPRTRQGAYGLANASIGLQGDDKNWQVSLFVNNLFDQDYVTQIIDDTSTRVDPFIILQQIPRNASRFFGARVRLGF</sequence>
<evidence type="ECO:0000256" key="4">
    <source>
        <dbReference type="ARBA" id="ARBA00022496"/>
    </source>
</evidence>
<evidence type="ECO:0000313" key="16">
    <source>
        <dbReference type="Proteomes" id="UP000282977"/>
    </source>
</evidence>
<protein>
    <submittedName>
        <fullName evidence="15">TonB-dependent receptor</fullName>
    </submittedName>
</protein>
<evidence type="ECO:0000313" key="15">
    <source>
        <dbReference type="EMBL" id="RVT39496.1"/>
    </source>
</evidence>
<keyword evidence="2 11" id="KW-0813">Transport</keyword>
<keyword evidence="3 11" id="KW-1134">Transmembrane beta strand</keyword>
<feature type="domain" description="TonB-dependent receptor-like beta-barrel" evidence="13">
    <location>
        <begin position="236"/>
        <end position="686"/>
    </location>
</feature>
<evidence type="ECO:0000256" key="7">
    <source>
        <dbReference type="ARBA" id="ARBA00023065"/>
    </source>
</evidence>
<comment type="similarity">
    <text evidence="11 12">Belongs to the TonB-dependent receptor family.</text>
</comment>
<dbReference type="InterPro" id="IPR036942">
    <property type="entry name" value="Beta-barrel_TonB_sf"/>
</dbReference>
<dbReference type="GO" id="GO:0009279">
    <property type="term" value="C:cell outer membrane"/>
    <property type="evidence" value="ECO:0007669"/>
    <property type="project" value="UniProtKB-SubCell"/>
</dbReference>
<gene>
    <name evidence="15" type="ORF">ENE74_15335</name>
</gene>
<dbReference type="InterPro" id="IPR000531">
    <property type="entry name" value="Beta-barrel_TonB"/>
</dbReference>
<evidence type="ECO:0000256" key="11">
    <source>
        <dbReference type="PROSITE-ProRule" id="PRU01360"/>
    </source>
</evidence>
<dbReference type="Gene3D" id="2.40.170.20">
    <property type="entry name" value="TonB-dependent receptor, beta-barrel domain"/>
    <property type="match status" value="1"/>
</dbReference>
<keyword evidence="4" id="KW-0410">Iron transport</keyword>
<evidence type="ECO:0000256" key="1">
    <source>
        <dbReference type="ARBA" id="ARBA00004571"/>
    </source>
</evidence>
<keyword evidence="7" id="KW-0406">Ion transport</keyword>
<keyword evidence="9 11" id="KW-0472">Membrane</keyword>
<dbReference type="PROSITE" id="PS52016">
    <property type="entry name" value="TONB_DEPENDENT_REC_3"/>
    <property type="match status" value="1"/>
</dbReference>
<dbReference type="Proteomes" id="UP000282977">
    <property type="component" value="Unassembled WGS sequence"/>
</dbReference>
<dbReference type="Pfam" id="PF00593">
    <property type="entry name" value="TonB_dep_Rec_b-barrel"/>
    <property type="match status" value="1"/>
</dbReference>
<dbReference type="AlphaFoldDB" id="A0A437J495"/>
<comment type="caution">
    <text evidence="15">The sequence shown here is derived from an EMBL/GenBank/DDBJ whole genome shotgun (WGS) entry which is preliminary data.</text>
</comment>
<keyword evidence="15" id="KW-0675">Receptor</keyword>
<evidence type="ECO:0000256" key="2">
    <source>
        <dbReference type="ARBA" id="ARBA00022448"/>
    </source>
</evidence>
<keyword evidence="5 11" id="KW-0812">Transmembrane</keyword>
<evidence type="ECO:0000256" key="9">
    <source>
        <dbReference type="ARBA" id="ARBA00023136"/>
    </source>
</evidence>
<evidence type="ECO:0000256" key="12">
    <source>
        <dbReference type="RuleBase" id="RU003357"/>
    </source>
</evidence>
<evidence type="ECO:0000259" key="13">
    <source>
        <dbReference type="Pfam" id="PF00593"/>
    </source>
</evidence>